<dbReference type="InterPro" id="IPR017438">
    <property type="entry name" value="ATP-NAD_kinase_N"/>
</dbReference>
<gene>
    <name evidence="7" type="ORF">AUP44_05000</name>
</gene>
<dbReference type="SUPFAM" id="SSF111331">
    <property type="entry name" value="NAD kinase/diacylglycerol kinase-like"/>
    <property type="match status" value="1"/>
</dbReference>
<dbReference type="InterPro" id="IPR001206">
    <property type="entry name" value="Diacylglycerol_kinase_cat_dom"/>
</dbReference>
<keyword evidence="1" id="KW-0808">Transferase</keyword>
<dbReference type="InterPro" id="IPR016064">
    <property type="entry name" value="NAD/diacylglycerol_kinase_sf"/>
</dbReference>
<evidence type="ECO:0000313" key="8">
    <source>
        <dbReference type="Proteomes" id="UP000075787"/>
    </source>
</evidence>
<evidence type="ECO:0000256" key="5">
    <source>
        <dbReference type="SAM" id="MobiDB-lite"/>
    </source>
</evidence>
<evidence type="ECO:0000256" key="3">
    <source>
        <dbReference type="ARBA" id="ARBA00022777"/>
    </source>
</evidence>
<proteinExistence type="predicted"/>
<dbReference type="InterPro" id="IPR045540">
    <property type="entry name" value="YegS/DAGK_C"/>
</dbReference>
<dbReference type="Pfam" id="PF00781">
    <property type="entry name" value="DAGK_cat"/>
    <property type="match status" value="1"/>
</dbReference>
<dbReference type="GO" id="GO:0016301">
    <property type="term" value="F:kinase activity"/>
    <property type="evidence" value="ECO:0007669"/>
    <property type="project" value="UniProtKB-KW"/>
</dbReference>
<keyword evidence="3" id="KW-0418">Kinase</keyword>
<dbReference type="Pfam" id="PF19279">
    <property type="entry name" value="YegS_C"/>
    <property type="match status" value="1"/>
</dbReference>
<dbReference type="PROSITE" id="PS50146">
    <property type="entry name" value="DAGK"/>
    <property type="match status" value="1"/>
</dbReference>
<protein>
    <recommendedName>
        <fullName evidence="6">DAGKc domain-containing protein</fullName>
    </recommendedName>
</protein>
<dbReference type="EMBL" id="LPZR01000155">
    <property type="protein sequence ID" value="KYO52528.1"/>
    <property type="molecule type" value="Genomic_DNA"/>
</dbReference>
<dbReference type="InterPro" id="IPR005218">
    <property type="entry name" value="Diacylglycerol/lipid_kinase"/>
</dbReference>
<evidence type="ECO:0000313" key="7">
    <source>
        <dbReference type="EMBL" id="KYO52528.1"/>
    </source>
</evidence>
<dbReference type="InterPro" id="IPR050187">
    <property type="entry name" value="Lipid_Phosphate_FormReg"/>
</dbReference>
<name>A0A161R3X2_9PROT</name>
<evidence type="ECO:0000256" key="2">
    <source>
        <dbReference type="ARBA" id="ARBA00022741"/>
    </source>
</evidence>
<accession>A0A161R3X2</accession>
<dbReference type="GO" id="GO:0008654">
    <property type="term" value="P:phospholipid biosynthetic process"/>
    <property type="evidence" value="ECO:0007669"/>
    <property type="project" value="InterPro"/>
</dbReference>
<dbReference type="GO" id="GO:0005524">
    <property type="term" value="F:ATP binding"/>
    <property type="evidence" value="ECO:0007669"/>
    <property type="project" value="UniProtKB-KW"/>
</dbReference>
<evidence type="ECO:0000256" key="1">
    <source>
        <dbReference type="ARBA" id="ARBA00022679"/>
    </source>
</evidence>
<dbReference type="RefSeq" id="WP_062764096.1">
    <property type="nucleotide sequence ID" value="NZ_CP121045.1"/>
</dbReference>
<dbReference type="PANTHER" id="PTHR12358:SF54">
    <property type="entry name" value="SPHINGOSINE KINASE RELATED PROTEIN"/>
    <property type="match status" value="1"/>
</dbReference>
<reference evidence="7 8" key="1">
    <citation type="submission" date="2015-12" db="EMBL/GenBank/DDBJ databases">
        <title>Genome sequence of Tistrella mobilis MCCC 1A02139.</title>
        <authorList>
            <person name="Lu L."/>
            <person name="Lai Q."/>
            <person name="Shao Z."/>
            <person name="Qian P."/>
        </authorList>
    </citation>
    <scope>NUCLEOTIDE SEQUENCE [LARGE SCALE GENOMIC DNA]</scope>
    <source>
        <strain evidence="7 8">MCCC 1A02139</strain>
    </source>
</reference>
<dbReference type="PANTHER" id="PTHR12358">
    <property type="entry name" value="SPHINGOSINE KINASE"/>
    <property type="match status" value="1"/>
</dbReference>
<evidence type="ECO:0000259" key="6">
    <source>
        <dbReference type="PROSITE" id="PS50146"/>
    </source>
</evidence>
<dbReference type="Gene3D" id="3.40.50.10330">
    <property type="entry name" value="Probable inorganic polyphosphate/atp-NAD kinase, domain 1"/>
    <property type="match status" value="1"/>
</dbReference>
<dbReference type="Gene3D" id="2.60.200.40">
    <property type="match status" value="1"/>
</dbReference>
<dbReference type="GeneID" id="97244317"/>
<feature type="compositionally biased region" description="Pro residues" evidence="5">
    <location>
        <begin position="323"/>
        <end position="337"/>
    </location>
</feature>
<feature type="region of interest" description="Disordered" evidence="5">
    <location>
        <begin position="298"/>
        <end position="349"/>
    </location>
</feature>
<evidence type="ECO:0000256" key="4">
    <source>
        <dbReference type="ARBA" id="ARBA00022840"/>
    </source>
</evidence>
<dbReference type="OrthoDB" id="142078at2"/>
<dbReference type="AlphaFoldDB" id="A0A161R3X2"/>
<keyword evidence="4" id="KW-0067">ATP-binding</keyword>
<sequence>MAAPDRPSAAPGRRALVLIPPRKRDRLAKGFDRDELERRLIRAGFRPDIPDLDGPDAFPEAIRTAGASAEPPALVMVGGGDGTLSAVADAVAETGLTLAILPLGTANDLARTLAIPADPAQAVDVALKGRVRQIDIGTVDGRGFFNVASIGLSVDVAEALDGEEKRRFGPLAYLFALFRVVTRHRRFHTVLTVDNRRVEMRAIMVAVANGRYHGGGLTVAPDAAIDDGRLDVYVIEPVSHWRMALLLPALRLGTADAWMGVHRMSGREVRVETPSKPKRINVDGEILTRTPASFGLKRRAIRVMTPDRPAAELPGTRNRPDSRPPSSPPRAPHPAPPEDQEEQMHPEEEGLATEAEIALQDLARAAREGVALTERLALHAGPHLGEEVVAALGRIGGAWGRIAITADDALDAMDLPTRDADDDRALIEDVVNWLEGLVGMPLDQRVSQRLHQAATRIEIAIEEVRQVGQARVAEVVTAAYDEAWSLIVASLPDPDGGGASD</sequence>
<keyword evidence="2" id="KW-0547">Nucleotide-binding</keyword>
<dbReference type="SMART" id="SM00046">
    <property type="entry name" value="DAGKc"/>
    <property type="match status" value="1"/>
</dbReference>
<organism evidence="7 8">
    <name type="scientific">Tistrella mobilis</name>
    <dbReference type="NCBI Taxonomy" id="171437"/>
    <lineage>
        <taxon>Bacteria</taxon>
        <taxon>Pseudomonadati</taxon>
        <taxon>Pseudomonadota</taxon>
        <taxon>Alphaproteobacteria</taxon>
        <taxon>Geminicoccales</taxon>
        <taxon>Geminicoccaceae</taxon>
        <taxon>Tistrella</taxon>
    </lineage>
</organism>
<dbReference type="NCBIfam" id="NF009604">
    <property type="entry name" value="PRK13057.1"/>
    <property type="match status" value="1"/>
</dbReference>
<feature type="domain" description="DAGKc" evidence="6">
    <location>
        <begin position="10"/>
        <end position="143"/>
    </location>
</feature>
<dbReference type="NCBIfam" id="TIGR00147">
    <property type="entry name" value="YegS/Rv2252/BmrU family lipid kinase"/>
    <property type="match status" value="1"/>
</dbReference>
<dbReference type="Proteomes" id="UP000075787">
    <property type="component" value="Unassembled WGS sequence"/>
</dbReference>
<comment type="caution">
    <text evidence="7">The sequence shown here is derived from an EMBL/GenBank/DDBJ whole genome shotgun (WGS) entry which is preliminary data.</text>
</comment>